<keyword evidence="8" id="KW-0501">Molybdenum cofactor biosynthesis</keyword>
<keyword evidence="5" id="KW-0408">Iron</keyword>
<evidence type="ECO:0000256" key="2">
    <source>
        <dbReference type="ARBA" id="ARBA00022691"/>
    </source>
</evidence>
<dbReference type="PANTHER" id="PTHR22960">
    <property type="entry name" value="MOLYBDOPTERIN COFACTOR SYNTHESIS PROTEIN A"/>
    <property type="match status" value="1"/>
</dbReference>
<evidence type="ECO:0000256" key="4">
    <source>
        <dbReference type="ARBA" id="ARBA00022741"/>
    </source>
</evidence>
<dbReference type="InterPro" id="IPR006638">
    <property type="entry name" value="Elp3/MiaA/NifB-like_rSAM"/>
</dbReference>
<evidence type="ECO:0000259" key="10">
    <source>
        <dbReference type="PROSITE" id="PS51918"/>
    </source>
</evidence>
<comment type="caution">
    <text evidence="11">The sequence shown here is derived from an EMBL/GenBank/DDBJ whole genome shotgun (WGS) entry which is preliminary data.</text>
</comment>
<keyword evidence="1" id="KW-0004">4Fe-4S</keyword>
<evidence type="ECO:0000256" key="5">
    <source>
        <dbReference type="ARBA" id="ARBA00023004"/>
    </source>
</evidence>
<organism evidence="11">
    <name type="scientific">Thermosphaera aggregans</name>
    <dbReference type="NCBI Taxonomy" id="54254"/>
    <lineage>
        <taxon>Archaea</taxon>
        <taxon>Thermoproteota</taxon>
        <taxon>Thermoprotei</taxon>
        <taxon>Desulfurococcales</taxon>
        <taxon>Desulfurococcaceae</taxon>
        <taxon>Thermosphaera</taxon>
    </lineage>
</organism>
<dbReference type="InterPro" id="IPR013785">
    <property type="entry name" value="Aldolase_TIM"/>
</dbReference>
<keyword evidence="2" id="KW-0949">S-adenosyl-L-methionine</keyword>
<keyword evidence="6" id="KW-0411">Iron-sulfur</keyword>
<dbReference type="InterPro" id="IPR058240">
    <property type="entry name" value="rSAM_sf"/>
</dbReference>
<evidence type="ECO:0000256" key="3">
    <source>
        <dbReference type="ARBA" id="ARBA00022723"/>
    </source>
</evidence>
<dbReference type="NCBIfam" id="NF001199">
    <property type="entry name" value="PRK00164.2-1"/>
    <property type="match status" value="1"/>
</dbReference>
<dbReference type="PANTHER" id="PTHR22960:SF0">
    <property type="entry name" value="MOLYBDENUM COFACTOR BIOSYNTHESIS PROTEIN 1"/>
    <property type="match status" value="1"/>
</dbReference>
<dbReference type="GO" id="GO:0005525">
    <property type="term" value="F:GTP binding"/>
    <property type="evidence" value="ECO:0007669"/>
    <property type="project" value="UniProtKB-KW"/>
</dbReference>
<sequence>MLKDSFGRIVDSFRVVVTSRCNYNCIFCHREGLTGLKRMEVLTPEDYGFLAYVSSKLGISYFKITGGEPLVRKDVPAIVKGIREYSKEVSLTTNGYLLKKLAGELANAGLDRVNVSLHSFDDETYQAITRAKVNVKPILEGIEKALENGIRVKINFLAMKINLGEFDKILEYASSKGVDVNVIELIPLGTPHNVYLEERTSLDPIVEKLSRISSNMVISSFQNRPVYTLPSGIKVTVIKGYGNPELCARCSRLRLTPEGWIKTCIFLEEPFVDISKELKNKDEYGVIEKIRKAVSIRKPYFTRSQL</sequence>
<dbReference type="InterPro" id="IPR007197">
    <property type="entry name" value="rSAM"/>
</dbReference>
<proteinExistence type="predicted"/>
<evidence type="ECO:0000256" key="7">
    <source>
        <dbReference type="ARBA" id="ARBA00023134"/>
    </source>
</evidence>
<dbReference type="SFLD" id="SFLDG01386">
    <property type="entry name" value="main_SPASM_domain-containing"/>
    <property type="match status" value="1"/>
</dbReference>
<accession>A0A7C2G0I3</accession>
<dbReference type="InterPro" id="IPR050105">
    <property type="entry name" value="MoCo_biosynth_MoaA/MoaC"/>
</dbReference>
<dbReference type="EMBL" id="DSJT01000003">
    <property type="protein sequence ID" value="HEF86847.1"/>
    <property type="molecule type" value="Genomic_DNA"/>
</dbReference>
<dbReference type="GO" id="GO:0061799">
    <property type="term" value="F:cyclic pyranopterin monophosphate synthase activity"/>
    <property type="evidence" value="ECO:0007669"/>
    <property type="project" value="TreeGrafter"/>
</dbReference>
<keyword evidence="9" id="KW-0456">Lyase</keyword>
<evidence type="ECO:0000256" key="9">
    <source>
        <dbReference type="ARBA" id="ARBA00023239"/>
    </source>
</evidence>
<keyword evidence="3" id="KW-0479">Metal-binding</keyword>
<dbReference type="InterPro" id="IPR040064">
    <property type="entry name" value="MoaA-like"/>
</dbReference>
<dbReference type="SFLD" id="SFLDG01383">
    <property type="entry name" value="cyclic_pyranopterin_phosphate"/>
    <property type="match status" value="1"/>
</dbReference>
<dbReference type="CDD" id="cd01335">
    <property type="entry name" value="Radical_SAM"/>
    <property type="match status" value="1"/>
</dbReference>
<dbReference type="PROSITE" id="PS51918">
    <property type="entry name" value="RADICAL_SAM"/>
    <property type="match status" value="1"/>
</dbReference>
<dbReference type="Pfam" id="PF06463">
    <property type="entry name" value="Mob_synth_C"/>
    <property type="match status" value="1"/>
</dbReference>
<dbReference type="SUPFAM" id="SSF102114">
    <property type="entry name" value="Radical SAM enzymes"/>
    <property type="match status" value="1"/>
</dbReference>
<evidence type="ECO:0000256" key="8">
    <source>
        <dbReference type="ARBA" id="ARBA00023150"/>
    </source>
</evidence>
<feature type="domain" description="Radical SAM core" evidence="10">
    <location>
        <begin position="5"/>
        <end position="219"/>
    </location>
</feature>
<dbReference type="InterPro" id="IPR010505">
    <property type="entry name" value="MoaA_twitch"/>
</dbReference>
<dbReference type="GO" id="GO:0051539">
    <property type="term" value="F:4 iron, 4 sulfur cluster binding"/>
    <property type="evidence" value="ECO:0007669"/>
    <property type="project" value="UniProtKB-KW"/>
</dbReference>
<reference evidence="11" key="1">
    <citation type="journal article" date="2020" name="mSystems">
        <title>Genome- and Community-Level Interaction Insights into Carbon Utilization and Element Cycling Functions of Hydrothermarchaeota in Hydrothermal Sediment.</title>
        <authorList>
            <person name="Zhou Z."/>
            <person name="Liu Y."/>
            <person name="Xu W."/>
            <person name="Pan J."/>
            <person name="Luo Z.H."/>
            <person name="Li M."/>
        </authorList>
    </citation>
    <scope>NUCLEOTIDE SEQUENCE [LARGE SCALE GENOMIC DNA]</scope>
    <source>
        <strain evidence="11">SpSt-23</strain>
    </source>
</reference>
<dbReference type="AlphaFoldDB" id="A0A7C2G0I3"/>
<keyword evidence="7" id="KW-0342">GTP-binding</keyword>
<dbReference type="GO" id="GO:0061798">
    <property type="term" value="F:GTP 3',8'-cyclase activity"/>
    <property type="evidence" value="ECO:0007669"/>
    <property type="project" value="TreeGrafter"/>
</dbReference>
<keyword evidence="4" id="KW-0547">Nucleotide-binding</keyword>
<protein>
    <submittedName>
        <fullName evidence="11">GTP 3',8-cyclase MoaA</fullName>
    </submittedName>
</protein>
<dbReference type="SMART" id="SM00729">
    <property type="entry name" value="Elp3"/>
    <property type="match status" value="1"/>
</dbReference>
<gene>
    <name evidence="11" type="primary">moaA</name>
    <name evidence="11" type="ORF">ENP55_00770</name>
</gene>
<evidence type="ECO:0000256" key="6">
    <source>
        <dbReference type="ARBA" id="ARBA00023014"/>
    </source>
</evidence>
<evidence type="ECO:0000313" key="11">
    <source>
        <dbReference type="EMBL" id="HEF86847.1"/>
    </source>
</evidence>
<name>A0A7C2G0I3_9CREN</name>
<dbReference type="SFLD" id="SFLDG01067">
    <property type="entry name" value="SPASM/twitch_domain_containing"/>
    <property type="match status" value="1"/>
</dbReference>
<dbReference type="SFLD" id="SFLDS00029">
    <property type="entry name" value="Radical_SAM"/>
    <property type="match status" value="1"/>
</dbReference>
<dbReference type="Pfam" id="PF04055">
    <property type="entry name" value="Radical_SAM"/>
    <property type="match status" value="1"/>
</dbReference>
<dbReference type="GO" id="GO:0046872">
    <property type="term" value="F:metal ion binding"/>
    <property type="evidence" value="ECO:0007669"/>
    <property type="project" value="UniProtKB-KW"/>
</dbReference>
<evidence type="ECO:0000256" key="1">
    <source>
        <dbReference type="ARBA" id="ARBA00022485"/>
    </source>
</evidence>
<dbReference type="Gene3D" id="3.20.20.70">
    <property type="entry name" value="Aldolase class I"/>
    <property type="match status" value="1"/>
</dbReference>
<dbReference type="GO" id="GO:0006777">
    <property type="term" value="P:Mo-molybdopterin cofactor biosynthetic process"/>
    <property type="evidence" value="ECO:0007669"/>
    <property type="project" value="UniProtKB-KW"/>
</dbReference>